<feature type="region of interest" description="Disordered" evidence="1">
    <location>
        <begin position="178"/>
        <end position="199"/>
    </location>
</feature>
<evidence type="ECO:0000313" key="3">
    <source>
        <dbReference type="EMBL" id="KUL24797.1"/>
    </source>
</evidence>
<dbReference type="Proteomes" id="UP000053244">
    <property type="component" value="Unassembled WGS sequence"/>
</dbReference>
<comment type="caution">
    <text evidence="3">The sequence shown here is derived from an EMBL/GenBank/DDBJ whole genome shotgun (WGS) entry which is preliminary data.</text>
</comment>
<organism evidence="3 4">
    <name type="scientific">Actinoplanes awajinensis subsp. mycoplanecinus</name>
    <dbReference type="NCBI Taxonomy" id="135947"/>
    <lineage>
        <taxon>Bacteria</taxon>
        <taxon>Bacillati</taxon>
        <taxon>Actinomycetota</taxon>
        <taxon>Actinomycetes</taxon>
        <taxon>Micromonosporales</taxon>
        <taxon>Micromonosporaceae</taxon>
        <taxon>Actinoplanes</taxon>
    </lineage>
</organism>
<dbReference type="CDD" id="cd00090">
    <property type="entry name" value="HTH_ARSR"/>
    <property type="match status" value="1"/>
</dbReference>
<dbReference type="AlphaFoldDB" id="A0A101JDM4"/>
<evidence type="ECO:0000256" key="1">
    <source>
        <dbReference type="SAM" id="MobiDB-lite"/>
    </source>
</evidence>
<evidence type="ECO:0000313" key="4">
    <source>
        <dbReference type="Proteomes" id="UP000053244"/>
    </source>
</evidence>
<proteinExistence type="predicted"/>
<protein>
    <recommendedName>
        <fullName evidence="2">HTH arsR-type domain-containing protein</fullName>
    </recommendedName>
</protein>
<dbReference type="GO" id="GO:0003700">
    <property type="term" value="F:DNA-binding transcription factor activity"/>
    <property type="evidence" value="ECO:0007669"/>
    <property type="project" value="InterPro"/>
</dbReference>
<keyword evidence="4" id="KW-1185">Reference proteome</keyword>
<sequence>MPASPVVPGPHSLRGLAHPLRVRILGLLREHGASTATRLAGRLGESSGATSYHLRQLAAYGFVEDVPGRGVRRERWWRVASRSSAPVAAGAENYLRSVAVADFQRLQDFLGAAADLPPEWQTGVAIRNVALRLTPAQAGELLSRIGAVLTDYPVDDDPDLAVPGSARVVFQWQAFPLPARSATSPPPDQQTRNEPRGDR</sequence>
<name>A0A101JDM4_9ACTN</name>
<accession>A0A101JDM4</accession>
<gene>
    <name evidence="3" type="ORF">ADL15_41575</name>
</gene>
<dbReference type="InterPro" id="IPR001845">
    <property type="entry name" value="HTH_ArsR_DNA-bd_dom"/>
</dbReference>
<feature type="domain" description="HTH arsR-type" evidence="2">
    <location>
        <begin position="11"/>
        <end position="96"/>
    </location>
</feature>
<dbReference type="Pfam" id="PF12840">
    <property type="entry name" value="HTH_20"/>
    <property type="match status" value="1"/>
</dbReference>
<dbReference type="InterPro" id="IPR036390">
    <property type="entry name" value="WH_DNA-bd_sf"/>
</dbReference>
<dbReference type="Gene3D" id="1.10.10.10">
    <property type="entry name" value="Winged helix-like DNA-binding domain superfamily/Winged helix DNA-binding domain"/>
    <property type="match status" value="1"/>
</dbReference>
<dbReference type="SUPFAM" id="SSF46785">
    <property type="entry name" value="Winged helix' DNA-binding domain"/>
    <property type="match status" value="1"/>
</dbReference>
<dbReference type="EMBL" id="LLZH01000318">
    <property type="protein sequence ID" value="KUL24797.1"/>
    <property type="molecule type" value="Genomic_DNA"/>
</dbReference>
<dbReference type="OrthoDB" id="7945987at2"/>
<dbReference type="SMART" id="SM00418">
    <property type="entry name" value="HTH_ARSR"/>
    <property type="match status" value="1"/>
</dbReference>
<reference evidence="3 4" key="1">
    <citation type="submission" date="2015-10" db="EMBL/GenBank/DDBJ databases">
        <authorList>
            <person name="Gilbert D.G."/>
        </authorList>
    </citation>
    <scope>NUCLEOTIDE SEQUENCE [LARGE SCALE GENOMIC DNA]</scope>
    <source>
        <strain evidence="3 4">NRRL B-16712</strain>
    </source>
</reference>
<dbReference type="RefSeq" id="WP_067704139.1">
    <property type="nucleotide sequence ID" value="NZ_LLZH01000318.1"/>
</dbReference>
<dbReference type="InterPro" id="IPR036388">
    <property type="entry name" value="WH-like_DNA-bd_sf"/>
</dbReference>
<dbReference type="InterPro" id="IPR011991">
    <property type="entry name" value="ArsR-like_HTH"/>
</dbReference>
<evidence type="ECO:0000259" key="2">
    <source>
        <dbReference type="SMART" id="SM00418"/>
    </source>
</evidence>